<keyword evidence="1" id="KW-0472">Membrane</keyword>
<dbReference type="AlphaFoldDB" id="F7XMB1"/>
<dbReference type="Proteomes" id="UP000006622">
    <property type="component" value="Chromosome"/>
</dbReference>
<name>F7XMB1_METZD</name>
<keyword evidence="1" id="KW-1133">Transmembrane helix</keyword>
<proteinExistence type="predicted"/>
<keyword evidence="3" id="KW-1185">Reference proteome</keyword>
<reference evidence="2 3" key="1">
    <citation type="submission" date="2010-07" db="EMBL/GenBank/DDBJ databases">
        <title>The complete genome of Methanosalsum zhilinae DSM 4017.</title>
        <authorList>
            <consortium name="US DOE Joint Genome Institute (JGI-PGF)"/>
            <person name="Lucas S."/>
            <person name="Copeland A."/>
            <person name="Lapidus A."/>
            <person name="Glavina del Rio T."/>
            <person name="Dalin E."/>
            <person name="Tice H."/>
            <person name="Bruce D."/>
            <person name="Goodwin L."/>
            <person name="Pitluck S."/>
            <person name="Kyrpides N."/>
            <person name="Mavromatis K."/>
            <person name="Ovchinnikova G."/>
            <person name="Daligault H."/>
            <person name="Detter J.C."/>
            <person name="Han C."/>
            <person name="Tapia R."/>
            <person name="Larimer F."/>
            <person name="Land M."/>
            <person name="Hauser L."/>
            <person name="Markowitz V."/>
            <person name="Cheng J.-F."/>
            <person name="Hugenholtz P."/>
            <person name="Woyke T."/>
            <person name="Wu D."/>
            <person name="Spring S."/>
            <person name="Schueler E."/>
            <person name="Brambilla E."/>
            <person name="Klenk H.-P."/>
            <person name="Eisen J.A."/>
        </authorList>
    </citation>
    <scope>NUCLEOTIDE SEQUENCE [LARGE SCALE GENOMIC DNA]</scope>
    <source>
        <strain evidence="3">DSM 4017 / NBRC 107636 / OCM 62 / WeN5</strain>
    </source>
</reference>
<organism evidence="2 3">
    <name type="scientific">Methanosalsum zhilinae (strain DSM 4017 / NBRC 107636 / OCM 62 / WeN5)</name>
    <name type="common">Methanohalophilus zhilinae</name>
    <dbReference type="NCBI Taxonomy" id="679901"/>
    <lineage>
        <taxon>Archaea</taxon>
        <taxon>Methanobacteriati</taxon>
        <taxon>Methanobacteriota</taxon>
        <taxon>Stenosarchaea group</taxon>
        <taxon>Methanomicrobia</taxon>
        <taxon>Methanosarcinales</taxon>
        <taxon>Methanosarcinaceae</taxon>
        <taxon>Methanosalsum</taxon>
    </lineage>
</organism>
<accession>F7XMB1</accession>
<keyword evidence="1" id="KW-0812">Transmembrane</keyword>
<gene>
    <name evidence="2" type="ordered locus">Mzhil_1151</name>
</gene>
<evidence type="ECO:0000313" key="2">
    <source>
        <dbReference type="EMBL" id="AEH61007.1"/>
    </source>
</evidence>
<evidence type="ECO:0000256" key="1">
    <source>
        <dbReference type="SAM" id="Phobius"/>
    </source>
</evidence>
<dbReference type="HOGENOM" id="CLU_220171_0_0_2"/>
<feature type="transmembrane region" description="Helical" evidence="1">
    <location>
        <begin position="15"/>
        <end position="36"/>
    </location>
</feature>
<evidence type="ECO:0000313" key="3">
    <source>
        <dbReference type="Proteomes" id="UP000006622"/>
    </source>
</evidence>
<protein>
    <submittedName>
        <fullName evidence="2">Uncharacterized protein</fullName>
    </submittedName>
</protein>
<dbReference type="EMBL" id="CP002101">
    <property type="protein sequence ID" value="AEH61007.1"/>
    <property type="molecule type" value="Genomic_DNA"/>
</dbReference>
<dbReference type="KEGG" id="mzh:Mzhil_1151"/>
<sequence length="37" mass="3980">MQEKADFETDSTDSIAIYGYIIGILVIAALYISGLLA</sequence>